<dbReference type="AlphaFoldDB" id="A0A7J7JT33"/>
<organism evidence="1 2">
    <name type="scientific">Bugula neritina</name>
    <name type="common">Brown bryozoan</name>
    <name type="synonym">Sertularia neritina</name>
    <dbReference type="NCBI Taxonomy" id="10212"/>
    <lineage>
        <taxon>Eukaryota</taxon>
        <taxon>Metazoa</taxon>
        <taxon>Spiralia</taxon>
        <taxon>Lophotrochozoa</taxon>
        <taxon>Bryozoa</taxon>
        <taxon>Gymnolaemata</taxon>
        <taxon>Cheilostomatida</taxon>
        <taxon>Flustrina</taxon>
        <taxon>Buguloidea</taxon>
        <taxon>Bugulidae</taxon>
        <taxon>Bugula</taxon>
    </lineage>
</organism>
<dbReference type="Proteomes" id="UP000593567">
    <property type="component" value="Unassembled WGS sequence"/>
</dbReference>
<comment type="caution">
    <text evidence="1">The sequence shown here is derived from an EMBL/GenBank/DDBJ whole genome shotgun (WGS) entry which is preliminary data.</text>
</comment>
<sequence>MAVKVKEKQNNVAVEIHISLMASIKETCSPFREHASSTDSVKEKGYHLPSVLFLLFNKITSETTTITET</sequence>
<accession>A0A7J7JT33</accession>
<protein>
    <submittedName>
        <fullName evidence="1">Uncharacterized protein</fullName>
    </submittedName>
</protein>
<dbReference type="EMBL" id="VXIV02001901">
    <property type="protein sequence ID" value="KAF6028824.1"/>
    <property type="molecule type" value="Genomic_DNA"/>
</dbReference>
<reference evidence="1" key="1">
    <citation type="submission" date="2020-06" db="EMBL/GenBank/DDBJ databases">
        <title>Draft genome of Bugula neritina, a colonial animal packing powerful symbionts and potential medicines.</title>
        <authorList>
            <person name="Rayko M."/>
        </authorList>
    </citation>
    <scope>NUCLEOTIDE SEQUENCE [LARGE SCALE GENOMIC DNA]</scope>
    <source>
        <strain evidence="1">Kwan_BN1</strain>
    </source>
</reference>
<keyword evidence="2" id="KW-1185">Reference proteome</keyword>
<evidence type="ECO:0000313" key="1">
    <source>
        <dbReference type="EMBL" id="KAF6028824.1"/>
    </source>
</evidence>
<proteinExistence type="predicted"/>
<gene>
    <name evidence="1" type="ORF">EB796_012862</name>
</gene>
<name>A0A7J7JT33_BUGNE</name>
<evidence type="ECO:0000313" key="2">
    <source>
        <dbReference type="Proteomes" id="UP000593567"/>
    </source>
</evidence>